<feature type="transmembrane region" description="Helical" evidence="9">
    <location>
        <begin position="426"/>
        <end position="449"/>
    </location>
</feature>
<dbReference type="Gene3D" id="3.10.580.10">
    <property type="entry name" value="CBS-domain"/>
    <property type="match status" value="1"/>
</dbReference>
<dbReference type="OrthoDB" id="9790355at2"/>
<keyword evidence="9" id="KW-1003">Cell membrane</keyword>
<evidence type="ECO:0000313" key="13">
    <source>
        <dbReference type="Proteomes" id="UP000031546"/>
    </source>
</evidence>
<dbReference type="SUPFAM" id="SSF161093">
    <property type="entry name" value="MgtE membrane domain-like"/>
    <property type="match status" value="1"/>
</dbReference>
<comment type="similarity">
    <text evidence="2 9">Belongs to the SLC41A transporter family.</text>
</comment>
<keyword evidence="14" id="KW-1185">Reference proteome</keyword>
<evidence type="ECO:0000256" key="8">
    <source>
        <dbReference type="PROSITE-ProRule" id="PRU00703"/>
    </source>
</evidence>
<gene>
    <name evidence="12" type="primary">mgtE</name>
    <name evidence="12" type="ORF">F7P68_0010075</name>
    <name evidence="11" type="ORF">SN16_08700</name>
</gene>
<comment type="caution">
    <text evidence="11">The sequence shown here is derived from an EMBL/GenBank/DDBJ whole genome shotgun (WGS) entry which is preliminary data.</text>
</comment>
<dbReference type="CDD" id="cd04606">
    <property type="entry name" value="CBS_pair_Mg_transporter"/>
    <property type="match status" value="1"/>
</dbReference>
<keyword evidence="6 9" id="KW-1133">Transmembrane helix</keyword>
<reference evidence="12" key="3">
    <citation type="submission" date="2020-04" db="EMBL/GenBank/DDBJ databases">
        <authorList>
            <person name="Tanveer F."/>
            <person name="Xie Y."/>
            <person name="Shinwari Z.K."/>
        </authorList>
    </citation>
    <scope>NUCLEOTIDE SEQUENCE</scope>
    <source>
        <strain evidence="12">MOSEL-ME25</strain>
    </source>
</reference>
<sequence>MRDMKQRLDPHTIKTYRKMLGEDREAFIDGFLELHSNEQYQILRVLDRKELETVFAVISPETFAPIFKWFSYKRQLKLYGIMTQDYRMRMLERLSTDDTRRFIGPMDEAEQEEILSRLSPTKRRYMEELLQYARHSAGSIMRKEFVRGTPEDDVRTMVEKLKADTSTYESVHFIYVVGHDRQLVGLIALRDLLIADDSEKLGEICDTLFHRVTADMDQEQVAHIMQDYDIIVVPVVGADNELLGIITVDDIIDVMEFEVTEDVGELTASRGATDMNVSSFRAARKRAPWIMLLMGLGLITANVIGIFEETLESVVLLSFFIPLIMDAAGNTGTQSLAVMVRTISTGEYKKHGLWRTLGRELGTGVMIGAVSGITIIILILVFYQELQLALIVGISLLLTLSVATVIGTIMPIIISKLKIDPAVASGPFITTLNDIIGLFIYFSIATSLLQI</sequence>
<dbReference type="Pfam" id="PF03448">
    <property type="entry name" value="MgtE_N"/>
    <property type="match status" value="1"/>
</dbReference>
<dbReference type="SMART" id="SM00116">
    <property type="entry name" value="CBS"/>
    <property type="match status" value="2"/>
</dbReference>
<evidence type="ECO:0000256" key="3">
    <source>
        <dbReference type="ARBA" id="ARBA00022448"/>
    </source>
</evidence>
<dbReference type="AlphaFoldDB" id="A0A0C2HFB8"/>
<evidence type="ECO:0000256" key="1">
    <source>
        <dbReference type="ARBA" id="ARBA00004141"/>
    </source>
</evidence>
<evidence type="ECO:0000313" key="11">
    <source>
        <dbReference type="EMBL" id="KIH70339.1"/>
    </source>
</evidence>
<dbReference type="GeneID" id="77845633"/>
<evidence type="ECO:0000256" key="4">
    <source>
        <dbReference type="ARBA" id="ARBA00022692"/>
    </source>
</evidence>
<dbReference type="InterPro" id="IPR038076">
    <property type="entry name" value="MgtE_N_sf"/>
</dbReference>
<feature type="transmembrane region" description="Helical" evidence="9">
    <location>
        <begin position="289"/>
        <end position="307"/>
    </location>
</feature>
<dbReference type="PROSITE" id="PS51371">
    <property type="entry name" value="CBS"/>
    <property type="match status" value="2"/>
</dbReference>
<reference evidence="12 14" key="4">
    <citation type="submission" date="2022-12" db="EMBL/GenBank/DDBJ databases">
        <title>Genome analysis and biological profiling of marine Salinicoccus roseus MOSEL-ME25.</title>
        <authorList>
            <person name="Mirza F.T."/>
            <person name="Xie Y."/>
            <person name="Shinwari Z.K."/>
        </authorList>
    </citation>
    <scope>NUCLEOTIDE SEQUENCE [LARGE SCALE GENOMIC DNA]</scope>
    <source>
        <strain evidence="12 14">MOSEL-ME25</strain>
    </source>
</reference>
<dbReference type="NCBIfam" id="TIGR00400">
    <property type="entry name" value="mgtE"/>
    <property type="match status" value="1"/>
</dbReference>
<comment type="subunit">
    <text evidence="9">Homodimer.</text>
</comment>
<organism evidence="11 13">
    <name type="scientific">Salinicoccus roseus</name>
    <dbReference type="NCBI Taxonomy" id="45670"/>
    <lineage>
        <taxon>Bacteria</taxon>
        <taxon>Bacillati</taxon>
        <taxon>Bacillota</taxon>
        <taxon>Bacilli</taxon>
        <taxon>Bacillales</taxon>
        <taxon>Staphylococcaceae</taxon>
        <taxon>Salinicoccus</taxon>
    </lineage>
</organism>
<evidence type="ECO:0000313" key="12">
    <source>
        <dbReference type="EMBL" id="MDB0580881.1"/>
    </source>
</evidence>
<dbReference type="InterPro" id="IPR046342">
    <property type="entry name" value="CBS_dom_sf"/>
</dbReference>
<comment type="caution">
    <text evidence="9">Lacks conserved residue(s) required for the propagation of feature annotation.</text>
</comment>
<dbReference type="STRING" id="45670.SN16_08700"/>
<dbReference type="RefSeq" id="WP_040106245.1">
    <property type="nucleotide sequence ID" value="NZ_JABEVU030000001.1"/>
</dbReference>
<proteinExistence type="inferred from homology"/>
<evidence type="ECO:0000313" key="14">
    <source>
        <dbReference type="Proteomes" id="UP000527860"/>
    </source>
</evidence>
<dbReference type="InterPro" id="IPR006667">
    <property type="entry name" value="SLC41_membr_dom"/>
</dbReference>
<evidence type="ECO:0000256" key="6">
    <source>
        <dbReference type="ARBA" id="ARBA00022989"/>
    </source>
</evidence>
<dbReference type="GO" id="GO:0005886">
    <property type="term" value="C:plasma membrane"/>
    <property type="evidence" value="ECO:0007669"/>
    <property type="project" value="UniProtKB-SubCell"/>
</dbReference>
<dbReference type="Gene3D" id="1.25.60.10">
    <property type="entry name" value="MgtE N-terminal domain-like"/>
    <property type="match status" value="1"/>
</dbReference>
<evidence type="ECO:0000259" key="10">
    <source>
        <dbReference type="PROSITE" id="PS51371"/>
    </source>
</evidence>
<dbReference type="Pfam" id="PF00571">
    <property type="entry name" value="CBS"/>
    <property type="match status" value="2"/>
</dbReference>
<dbReference type="SUPFAM" id="SSF158791">
    <property type="entry name" value="MgtE N-terminal domain-like"/>
    <property type="match status" value="1"/>
</dbReference>
<feature type="transmembrane region" description="Helical" evidence="9">
    <location>
        <begin position="389"/>
        <end position="414"/>
    </location>
</feature>
<dbReference type="GO" id="GO:0015095">
    <property type="term" value="F:magnesium ion transmembrane transporter activity"/>
    <property type="evidence" value="ECO:0007669"/>
    <property type="project" value="UniProtKB-UniRule"/>
</dbReference>
<dbReference type="SMART" id="SM00924">
    <property type="entry name" value="MgtE_N"/>
    <property type="match status" value="1"/>
</dbReference>
<reference evidence="14" key="2">
    <citation type="submission" date="2020-04" db="EMBL/GenBank/DDBJ databases">
        <title>Genome analysis and biological profiling of marine Cellulosimicrobium funkei MOSEL-ME6.</title>
        <authorList>
            <person name="Tanveer F."/>
            <person name="Xie Y."/>
            <person name="Shinwari Z.K."/>
        </authorList>
    </citation>
    <scope>NUCLEOTIDE SEQUENCE [LARGE SCALE GENOMIC DNA]</scope>
    <source>
        <strain evidence="14">MOSEL-ME25</strain>
    </source>
</reference>
<keyword evidence="5 9" id="KW-0460">Magnesium</keyword>
<keyword evidence="7 9" id="KW-0472">Membrane</keyword>
<keyword evidence="3 9" id="KW-0813">Transport</keyword>
<evidence type="ECO:0000256" key="9">
    <source>
        <dbReference type="RuleBase" id="RU362011"/>
    </source>
</evidence>
<keyword evidence="4 9" id="KW-0812">Transmembrane</keyword>
<keyword evidence="8" id="KW-0129">CBS domain</keyword>
<protein>
    <recommendedName>
        <fullName evidence="9">Magnesium transporter MgtE</fullName>
    </recommendedName>
</protein>
<dbReference type="PANTHER" id="PTHR43773:SF1">
    <property type="entry name" value="MAGNESIUM TRANSPORTER MGTE"/>
    <property type="match status" value="1"/>
</dbReference>
<dbReference type="Gene3D" id="1.10.357.20">
    <property type="entry name" value="SLC41 divalent cation transporters, integral membrane domain"/>
    <property type="match status" value="1"/>
</dbReference>
<evidence type="ECO:0000256" key="7">
    <source>
        <dbReference type="ARBA" id="ARBA00023136"/>
    </source>
</evidence>
<accession>A0A0C2HFB8</accession>
<name>A0A0C2HFB8_9STAP</name>
<dbReference type="PANTHER" id="PTHR43773">
    <property type="entry name" value="MAGNESIUM TRANSPORTER MGTE"/>
    <property type="match status" value="1"/>
</dbReference>
<evidence type="ECO:0000256" key="2">
    <source>
        <dbReference type="ARBA" id="ARBA00009749"/>
    </source>
</evidence>
<feature type="domain" description="CBS" evidence="10">
    <location>
        <begin position="205"/>
        <end position="261"/>
    </location>
</feature>
<dbReference type="InterPro" id="IPR006669">
    <property type="entry name" value="MgtE_transporter"/>
</dbReference>
<feature type="domain" description="CBS" evidence="10">
    <location>
        <begin position="141"/>
        <end position="204"/>
    </location>
</feature>
<keyword evidence="9" id="KW-0479">Metal-binding</keyword>
<dbReference type="InterPro" id="IPR000644">
    <property type="entry name" value="CBS_dom"/>
</dbReference>
<dbReference type="InterPro" id="IPR006668">
    <property type="entry name" value="Mg_transptr_MgtE_intracell_dom"/>
</dbReference>
<reference evidence="11 13" key="1">
    <citation type="submission" date="2015-01" db="EMBL/GenBank/DDBJ databases">
        <title>Genome sequences of high lactate-tolerant strain Salinicoccus roseus W12 with industrial interest.</title>
        <authorList>
            <person name="Wang H."/>
            <person name="Yu B."/>
        </authorList>
    </citation>
    <scope>NUCLEOTIDE SEQUENCE [LARGE SCALE GENOMIC DNA]</scope>
    <source>
        <strain evidence="11 13">W12</strain>
    </source>
</reference>
<evidence type="ECO:0000256" key="5">
    <source>
        <dbReference type="ARBA" id="ARBA00022842"/>
    </source>
</evidence>
<dbReference type="SUPFAM" id="SSF54631">
    <property type="entry name" value="CBS-domain pair"/>
    <property type="match status" value="1"/>
</dbReference>
<dbReference type="Proteomes" id="UP000527860">
    <property type="component" value="Unassembled WGS sequence"/>
</dbReference>
<dbReference type="EMBL" id="JABEVU030000001">
    <property type="protein sequence ID" value="MDB0580881.1"/>
    <property type="molecule type" value="Genomic_DNA"/>
</dbReference>
<dbReference type="InterPro" id="IPR036739">
    <property type="entry name" value="SLC41_membr_dom_sf"/>
</dbReference>
<dbReference type="Proteomes" id="UP000031546">
    <property type="component" value="Unassembled WGS sequence"/>
</dbReference>
<dbReference type="Pfam" id="PF01769">
    <property type="entry name" value="MgtE"/>
    <property type="match status" value="1"/>
</dbReference>
<comment type="function">
    <text evidence="9">Acts as a magnesium transporter.</text>
</comment>
<comment type="subcellular location">
    <subcellularLocation>
        <location evidence="9">Cell membrane</location>
        <topology evidence="9">Multi-pass membrane protein</topology>
    </subcellularLocation>
    <subcellularLocation>
        <location evidence="1">Membrane</location>
        <topology evidence="1">Multi-pass membrane protein</topology>
    </subcellularLocation>
</comment>
<feature type="transmembrane region" description="Helical" evidence="9">
    <location>
        <begin position="361"/>
        <end position="383"/>
    </location>
</feature>
<dbReference type="GO" id="GO:0046872">
    <property type="term" value="F:metal ion binding"/>
    <property type="evidence" value="ECO:0007669"/>
    <property type="project" value="UniProtKB-KW"/>
</dbReference>
<dbReference type="EMBL" id="JXII01000007">
    <property type="protein sequence ID" value="KIH70339.1"/>
    <property type="molecule type" value="Genomic_DNA"/>
</dbReference>